<feature type="compositionally biased region" description="Polar residues" evidence="1">
    <location>
        <begin position="67"/>
        <end position="82"/>
    </location>
</feature>
<proteinExistence type="predicted"/>
<feature type="compositionally biased region" description="Polar residues" evidence="1">
    <location>
        <begin position="99"/>
        <end position="108"/>
    </location>
</feature>
<dbReference type="Proteomes" id="UP000663880">
    <property type="component" value="Unassembled WGS sequence"/>
</dbReference>
<dbReference type="EMBL" id="CAJOBZ010000001">
    <property type="protein sequence ID" value="CAF4744960.1"/>
    <property type="molecule type" value="Genomic_DNA"/>
</dbReference>
<protein>
    <submittedName>
        <fullName evidence="2">Uncharacterized protein</fullName>
    </submittedName>
</protein>
<evidence type="ECO:0000313" key="2">
    <source>
        <dbReference type="EMBL" id="CAF4744960.1"/>
    </source>
</evidence>
<feature type="region of interest" description="Disordered" evidence="1">
    <location>
        <begin position="67"/>
        <end position="108"/>
    </location>
</feature>
<sequence length="108" mass="12338">MDELLKTIKQRFSMENLIETIRDELDDTKKPETVQPNPVVNVQEAMDKTVEIKTETAEEPAVIDTMKSSNIQKKQPSTNAANVLQKPIPPDEDNDPYQENENLFSFCD</sequence>
<dbReference type="AlphaFoldDB" id="A0A821L484"/>
<evidence type="ECO:0000313" key="3">
    <source>
        <dbReference type="Proteomes" id="UP000663880"/>
    </source>
</evidence>
<name>A0A821L484_9NEOP</name>
<keyword evidence="3" id="KW-1185">Reference proteome</keyword>
<accession>A0A821L484</accession>
<evidence type="ECO:0000256" key="1">
    <source>
        <dbReference type="SAM" id="MobiDB-lite"/>
    </source>
</evidence>
<reference evidence="2" key="1">
    <citation type="submission" date="2021-02" db="EMBL/GenBank/DDBJ databases">
        <authorList>
            <person name="Steward A R."/>
        </authorList>
    </citation>
    <scope>NUCLEOTIDE SEQUENCE</scope>
</reference>
<gene>
    <name evidence="2" type="ORF">PMACD_LOCUS280</name>
</gene>
<comment type="caution">
    <text evidence="2">The sequence shown here is derived from an EMBL/GenBank/DDBJ whole genome shotgun (WGS) entry which is preliminary data.</text>
</comment>
<organism evidence="2 3">
    <name type="scientific">Pieris macdunnoughi</name>
    <dbReference type="NCBI Taxonomy" id="345717"/>
    <lineage>
        <taxon>Eukaryota</taxon>
        <taxon>Metazoa</taxon>
        <taxon>Ecdysozoa</taxon>
        <taxon>Arthropoda</taxon>
        <taxon>Hexapoda</taxon>
        <taxon>Insecta</taxon>
        <taxon>Pterygota</taxon>
        <taxon>Neoptera</taxon>
        <taxon>Endopterygota</taxon>
        <taxon>Lepidoptera</taxon>
        <taxon>Glossata</taxon>
        <taxon>Ditrysia</taxon>
        <taxon>Papilionoidea</taxon>
        <taxon>Pieridae</taxon>
        <taxon>Pierinae</taxon>
        <taxon>Pieris</taxon>
    </lineage>
</organism>
<dbReference type="OrthoDB" id="6881719at2759"/>